<dbReference type="Proteomes" id="UP000664169">
    <property type="component" value="Unassembled WGS sequence"/>
</dbReference>
<dbReference type="EMBL" id="CAJPDQ010000017">
    <property type="protein sequence ID" value="CAF9921502.1"/>
    <property type="molecule type" value="Genomic_DNA"/>
</dbReference>
<gene>
    <name evidence="2" type="ORF">GOMPHAMPRED_002306</name>
</gene>
<keyword evidence="3" id="KW-1185">Reference proteome</keyword>
<feature type="region of interest" description="Disordered" evidence="1">
    <location>
        <begin position="1"/>
        <end position="22"/>
    </location>
</feature>
<sequence>MAAKMTNSAATKASVASNPVPKRTILGDSSNGAIVKKTRLGDRDDEISFFMSSPAMDDHGLMKPDRGIHTMLEALDLVKNVFQEIEYANQQIRVAVKKAEDVASIISTCLGGAGFILQQQQVERLANVKQNMDNFAYFAKVMSKGKEQPATKMSFKIEE</sequence>
<reference evidence="2" key="1">
    <citation type="submission" date="2021-03" db="EMBL/GenBank/DDBJ databases">
        <authorList>
            <person name="Tagirdzhanova G."/>
        </authorList>
    </citation>
    <scope>NUCLEOTIDE SEQUENCE</scope>
</reference>
<organism evidence="2 3">
    <name type="scientific">Gomphillus americanus</name>
    <dbReference type="NCBI Taxonomy" id="1940652"/>
    <lineage>
        <taxon>Eukaryota</taxon>
        <taxon>Fungi</taxon>
        <taxon>Dikarya</taxon>
        <taxon>Ascomycota</taxon>
        <taxon>Pezizomycotina</taxon>
        <taxon>Lecanoromycetes</taxon>
        <taxon>OSLEUM clade</taxon>
        <taxon>Ostropomycetidae</taxon>
        <taxon>Ostropales</taxon>
        <taxon>Graphidaceae</taxon>
        <taxon>Gomphilloideae</taxon>
        <taxon>Gomphillus</taxon>
    </lineage>
</organism>
<proteinExistence type="predicted"/>
<accession>A0A8H3IB16</accession>
<dbReference type="AlphaFoldDB" id="A0A8H3IB16"/>
<feature type="compositionally biased region" description="Polar residues" evidence="1">
    <location>
        <begin position="1"/>
        <end position="17"/>
    </location>
</feature>
<evidence type="ECO:0000313" key="3">
    <source>
        <dbReference type="Proteomes" id="UP000664169"/>
    </source>
</evidence>
<evidence type="ECO:0000313" key="2">
    <source>
        <dbReference type="EMBL" id="CAF9921502.1"/>
    </source>
</evidence>
<name>A0A8H3IB16_9LECA</name>
<comment type="caution">
    <text evidence="2">The sequence shown here is derived from an EMBL/GenBank/DDBJ whole genome shotgun (WGS) entry which is preliminary data.</text>
</comment>
<evidence type="ECO:0000256" key="1">
    <source>
        <dbReference type="SAM" id="MobiDB-lite"/>
    </source>
</evidence>
<protein>
    <submittedName>
        <fullName evidence="2">Uncharacterized protein</fullName>
    </submittedName>
</protein>